<dbReference type="PANTHER" id="PTHR24133:SF40">
    <property type="entry name" value="ANKYRIN REPEAT DOMAIN 44"/>
    <property type="match status" value="1"/>
</dbReference>
<feature type="repeat" description="ANK" evidence="1">
    <location>
        <begin position="34"/>
        <end position="66"/>
    </location>
</feature>
<dbReference type="PROSITE" id="PS50297">
    <property type="entry name" value="ANK_REP_REGION"/>
    <property type="match status" value="2"/>
</dbReference>
<sequence>MWDPLTWSVVRGDEDTVKLLLKIKGIAVDSKCPKGRTPLSFAVEQGNTKITRLLLAAGADPNTQDAILRTPLHWAGSPMLAVNPRIMPDETSSMKLGSISHQPIYCPVKVYFEDDIPGSISWDDAKSFPKYCTECYEARDLDAAAPLSLISLHWSAGEEYEEILRLLVQYGANLDLRDEKSRTPLGWAATCGYQPLLRILLENGAVLGSLKQTRRSPLSWAAENGHTGIVQFLIGYGESVEPVEYDGVRSASPLSYAAMKGHYETVQLLLEKTINRETEYMAPDWRPLTDAAVAGHAKVVKLLLFAHAQKWPETPIGSTAESNYAFISPSPQCPS</sequence>
<keyword evidence="3" id="KW-1185">Reference proteome</keyword>
<organism evidence="2 3">
    <name type="scientific">Penicillium canariense</name>
    <dbReference type="NCBI Taxonomy" id="189055"/>
    <lineage>
        <taxon>Eukaryota</taxon>
        <taxon>Fungi</taxon>
        <taxon>Dikarya</taxon>
        <taxon>Ascomycota</taxon>
        <taxon>Pezizomycotina</taxon>
        <taxon>Eurotiomycetes</taxon>
        <taxon>Eurotiomycetidae</taxon>
        <taxon>Eurotiales</taxon>
        <taxon>Aspergillaceae</taxon>
        <taxon>Penicillium</taxon>
    </lineage>
</organism>
<dbReference type="SUPFAM" id="SSF48403">
    <property type="entry name" value="Ankyrin repeat"/>
    <property type="match status" value="2"/>
</dbReference>
<dbReference type="Pfam" id="PF12796">
    <property type="entry name" value="Ank_2"/>
    <property type="match status" value="2"/>
</dbReference>
<dbReference type="Pfam" id="PF00023">
    <property type="entry name" value="Ank"/>
    <property type="match status" value="1"/>
</dbReference>
<protein>
    <submittedName>
        <fullName evidence="2">Ankyrin</fullName>
    </submittedName>
</protein>
<feature type="repeat" description="ANK" evidence="1">
    <location>
        <begin position="147"/>
        <end position="179"/>
    </location>
</feature>
<dbReference type="AlphaFoldDB" id="A0A9W9HUL2"/>
<dbReference type="PRINTS" id="PR01415">
    <property type="entry name" value="ANKYRIN"/>
</dbReference>
<evidence type="ECO:0000313" key="3">
    <source>
        <dbReference type="Proteomes" id="UP001149163"/>
    </source>
</evidence>
<keyword evidence="1" id="KW-0040">ANK repeat</keyword>
<dbReference type="InterPro" id="IPR002110">
    <property type="entry name" value="Ankyrin_rpt"/>
</dbReference>
<gene>
    <name evidence="2" type="ORF">N7482_008812</name>
</gene>
<dbReference type="RefSeq" id="XP_056540701.1">
    <property type="nucleotide sequence ID" value="XM_056690936.1"/>
</dbReference>
<evidence type="ECO:0000256" key="1">
    <source>
        <dbReference type="PROSITE-ProRule" id="PRU00023"/>
    </source>
</evidence>
<dbReference type="PANTHER" id="PTHR24133">
    <property type="entry name" value="ANKYRIN DOMAIN-CONTAINING"/>
    <property type="match status" value="1"/>
</dbReference>
<dbReference type="OrthoDB" id="341259at2759"/>
<reference evidence="2" key="2">
    <citation type="journal article" date="2023" name="IMA Fungus">
        <title>Comparative genomic study of the Penicillium genus elucidates a diverse pangenome and 15 lateral gene transfer events.</title>
        <authorList>
            <person name="Petersen C."/>
            <person name="Sorensen T."/>
            <person name="Nielsen M.R."/>
            <person name="Sondergaard T.E."/>
            <person name="Sorensen J.L."/>
            <person name="Fitzpatrick D.A."/>
            <person name="Frisvad J.C."/>
            <person name="Nielsen K.L."/>
        </authorList>
    </citation>
    <scope>NUCLEOTIDE SEQUENCE</scope>
    <source>
        <strain evidence="2">IBT 26290</strain>
    </source>
</reference>
<feature type="repeat" description="ANK" evidence="1">
    <location>
        <begin position="180"/>
        <end position="212"/>
    </location>
</feature>
<dbReference type="Proteomes" id="UP001149163">
    <property type="component" value="Unassembled WGS sequence"/>
</dbReference>
<dbReference type="Gene3D" id="1.25.40.20">
    <property type="entry name" value="Ankyrin repeat-containing domain"/>
    <property type="match status" value="3"/>
</dbReference>
<reference evidence="2" key="1">
    <citation type="submission" date="2022-11" db="EMBL/GenBank/DDBJ databases">
        <authorList>
            <person name="Petersen C."/>
        </authorList>
    </citation>
    <scope>NUCLEOTIDE SEQUENCE</scope>
    <source>
        <strain evidence="2">IBT 26290</strain>
    </source>
</reference>
<name>A0A9W9HUL2_9EURO</name>
<comment type="caution">
    <text evidence="2">The sequence shown here is derived from an EMBL/GenBank/DDBJ whole genome shotgun (WGS) entry which is preliminary data.</text>
</comment>
<proteinExistence type="predicted"/>
<evidence type="ECO:0000313" key="2">
    <source>
        <dbReference type="EMBL" id="KAJ5157712.1"/>
    </source>
</evidence>
<dbReference type="PROSITE" id="PS50088">
    <property type="entry name" value="ANK_REPEAT"/>
    <property type="match status" value="4"/>
</dbReference>
<dbReference type="EMBL" id="JAPQKN010000006">
    <property type="protein sequence ID" value="KAJ5157712.1"/>
    <property type="molecule type" value="Genomic_DNA"/>
</dbReference>
<dbReference type="InterPro" id="IPR052391">
    <property type="entry name" value="E3_Ligase-Neurotoxin"/>
</dbReference>
<accession>A0A9W9HUL2</accession>
<dbReference type="GeneID" id="81430112"/>
<dbReference type="InterPro" id="IPR036770">
    <property type="entry name" value="Ankyrin_rpt-contain_sf"/>
</dbReference>
<feature type="repeat" description="ANK" evidence="1">
    <location>
        <begin position="213"/>
        <end position="245"/>
    </location>
</feature>
<dbReference type="SMART" id="SM00248">
    <property type="entry name" value="ANK"/>
    <property type="match status" value="7"/>
</dbReference>